<dbReference type="Proteomes" id="UP001054945">
    <property type="component" value="Unassembled WGS sequence"/>
</dbReference>
<evidence type="ECO:0000256" key="9">
    <source>
        <dbReference type="ARBA" id="ARBA00023298"/>
    </source>
</evidence>
<dbReference type="PANTHER" id="PTHR46224:SF6">
    <property type="entry name" value="ANKYRIN REPEAT FAMILY PROTEIN"/>
    <property type="match status" value="1"/>
</dbReference>
<keyword evidence="12" id="KW-1185">Reference proteome</keyword>
<keyword evidence="9" id="KW-1053">Target membrane</keyword>
<comment type="caution">
    <text evidence="11">The sequence shown here is derived from an EMBL/GenBank/DDBJ whole genome shotgun (WGS) entry which is preliminary data.</text>
</comment>
<dbReference type="Pfam" id="PF13637">
    <property type="entry name" value="Ank_4"/>
    <property type="match status" value="1"/>
</dbReference>
<dbReference type="PANTHER" id="PTHR46224">
    <property type="entry name" value="ANKYRIN REPEAT FAMILY PROTEIN"/>
    <property type="match status" value="1"/>
</dbReference>
<evidence type="ECO:0000313" key="11">
    <source>
        <dbReference type="EMBL" id="GIY96531.1"/>
    </source>
</evidence>
<gene>
    <name evidence="11" type="ORF">CEXT_727741</name>
</gene>
<dbReference type="Pfam" id="PF12796">
    <property type="entry name" value="Ank_2"/>
    <property type="match status" value="2"/>
</dbReference>
<dbReference type="GO" id="GO:0044231">
    <property type="term" value="C:host cell presynaptic membrane"/>
    <property type="evidence" value="ECO:0007669"/>
    <property type="project" value="UniProtKB-KW"/>
</dbReference>
<dbReference type="SUPFAM" id="SSF48403">
    <property type="entry name" value="Ankyrin repeat"/>
    <property type="match status" value="1"/>
</dbReference>
<feature type="repeat" description="ANK" evidence="10">
    <location>
        <begin position="248"/>
        <end position="278"/>
    </location>
</feature>
<dbReference type="PRINTS" id="PR01415">
    <property type="entry name" value="ANKYRIN"/>
</dbReference>
<dbReference type="PROSITE" id="PS50297">
    <property type="entry name" value="ANK_REP_REGION"/>
    <property type="match status" value="4"/>
</dbReference>
<protein>
    <submittedName>
        <fullName evidence="11">Uncharacterized protein</fullName>
    </submittedName>
</protein>
<keyword evidence="4" id="KW-0964">Secreted</keyword>
<evidence type="ECO:0000256" key="8">
    <source>
        <dbReference type="ARBA" id="ARBA00023028"/>
    </source>
</evidence>
<keyword evidence="3" id="KW-0268">Exocytosis</keyword>
<keyword evidence="10" id="KW-0040">ANK repeat</keyword>
<evidence type="ECO:0000256" key="10">
    <source>
        <dbReference type="PROSITE-ProRule" id="PRU00023"/>
    </source>
</evidence>
<dbReference type="PROSITE" id="PS50088">
    <property type="entry name" value="ANK_REPEAT"/>
    <property type="match status" value="5"/>
</dbReference>
<feature type="repeat" description="ANK" evidence="10">
    <location>
        <begin position="180"/>
        <end position="212"/>
    </location>
</feature>
<keyword evidence="9" id="KW-0472">Membrane</keyword>
<organism evidence="11 12">
    <name type="scientific">Caerostris extrusa</name>
    <name type="common">Bark spider</name>
    <name type="synonym">Caerostris bankana</name>
    <dbReference type="NCBI Taxonomy" id="172846"/>
    <lineage>
        <taxon>Eukaryota</taxon>
        <taxon>Metazoa</taxon>
        <taxon>Ecdysozoa</taxon>
        <taxon>Arthropoda</taxon>
        <taxon>Chelicerata</taxon>
        <taxon>Arachnida</taxon>
        <taxon>Araneae</taxon>
        <taxon>Araneomorphae</taxon>
        <taxon>Entelegynae</taxon>
        <taxon>Araneoidea</taxon>
        <taxon>Araneidae</taxon>
        <taxon>Caerostris</taxon>
    </lineage>
</organism>
<dbReference type="Gene3D" id="1.25.40.20">
    <property type="entry name" value="Ankyrin repeat-containing domain"/>
    <property type="match status" value="3"/>
</dbReference>
<name>A0AAV4XMX9_CAEEX</name>
<dbReference type="GO" id="GO:0044218">
    <property type="term" value="C:other organism cell membrane"/>
    <property type="evidence" value="ECO:0007669"/>
    <property type="project" value="UniProtKB-KW"/>
</dbReference>
<accession>A0AAV4XMX9</accession>
<feature type="repeat" description="ANK" evidence="10">
    <location>
        <begin position="213"/>
        <end position="245"/>
    </location>
</feature>
<dbReference type="GO" id="GO:0005576">
    <property type="term" value="C:extracellular region"/>
    <property type="evidence" value="ECO:0007669"/>
    <property type="project" value="UniProtKB-SubCell"/>
</dbReference>
<evidence type="ECO:0000256" key="2">
    <source>
        <dbReference type="ARBA" id="ARBA00004613"/>
    </source>
</evidence>
<dbReference type="AlphaFoldDB" id="A0AAV4XMX9"/>
<evidence type="ECO:0000256" key="7">
    <source>
        <dbReference type="ARBA" id="ARBA00022699"/>
    </source>
</evidence>
<keyword evidence="7" id="KW-0528">Neurotoxin</keyword>
<sequence length="278" mass="30897">MQQVEECIGEGGDIFGKDLHNASCLHFSAKAPNANAIEFALEQGLSINSKDNDGQTALHEAARFNRLKTVKHLIEGKKHVPLNDRDVNEKGQEEVVKLLLDHEAKFQVHLTMIIFCALHYSAYRGTSESYKTFCWTKMLMLTFKQLLDQLHYILQLKNGHHDVVSLLLEHKALVDYEDRNKSTALHGSAERGHKNIVKLLIEKGTEIDKMDNGGLTPLHLAAGQGHGDVVQLLISEGKGADIHAEHSSKSTALHFAASMCHKDIVKLLLLKGADIFKS</sequence>
<keyword evidence="5" id="KW-1052">Target cell membrane</keyword>
<dbReference type="GO" id="GO:0006887">
    <property type="term" value="P:exocytosis"/>
    <property type="evidence" value="ECO:0007669"/>
    <property type="project" value="UniProtKB-KW"/>
</dbReference>
<proteinExistence type="predicted"/>
<evidence type="ECO:0000256" key="3">
    <source>
        <dbReference type="ARBA" id="ARBA00022483"/>
    </source>
</evidence>
<evidence type="ECO:0000256" key="5">
    <source>
        <dbReference type="ARBA" id="ARBA00022537"/>
    </source>
</evidence>
<dbReference type="InterPro" id="IPR036770">
    <property type="entry name" value="Ankyrin_rpt-contain_sf"/>
</dbReference>
<dbReference type="EMBL" id="BPLR01018059">
    <property type="protein sequence ID" value="GIY96531.1"/>
    <property type="molecule type" value="Genomic_DNA"/>
</dbReference>
<evidence type="ECO:0000313" key="12">
    <source>
        <dbReference type="Proteomes" id="UP001054945"/>
    </source>
</evidence>
<dbReference type="SMART" id="SM00248">
    <property type="entry name" value="ANK"/>
    <property type="match status" value="6"/>
</dbReference>
<keyword evidence="8" id="KW-0638">Presynaptic neurotoxin</keyword>
<keyword evidence="6" id="KW-0800">Toxin</keyword>
<feature type="repeat" description="ANK" evidence="10">
    <location>
        <begin position="53"/>
        <end position="85"/>
    </location>
</feature>
<dbReference type="InterPro" id="IPR002110">
    <property type="entry name" value="Ankyrin_rpt"/>
</dbReference>
<feature type="repeat" description="ANK" evidence="10">
    <location>
        <begin position="20"/>
        <end position="52"/>
    </location>
</feature>
<dbReference type="GO" id="GO:0090729">
    <property type="term" value="F:toxin activity"/>
    <property type="evidence" value="ECO:0007669"/>
    <property type="project" value="UniProtKB-KW"/>
</dbReference>
<evidence type="ECO:0000256" key="4">
    <source>
        <dbReference type="ARBA" id="ARBA00022525"/>
    </source>
</evidence>
<dbReference type="InterPro" id="IPR051616">
    <property type="entry name" value="Cul2-RING_E3_ligase_SR"/>
</dbReference>
<evidence type="ECO:0000256" key="6">
    <source>
        <dbReference type="ARBA" id="ARBA00022656"/>
    </source>
</evidence>
<evidence type="ECO:0000256" key="1">
    <source>
        <dbReference type="ARBA" id="ARBA00004175"/>
    </source>
</evidence>
<reference evidence="11 12" key="1">
    <citation type="submission" date="2021-06" db="EMBL/GenBank/DDBJ databases">
        <title>Caerostris extrusa draft genome.</title>
        <authorList>
            <person name="Kono N."/>
            <person name="Arakawa K."/>
        </authorList>
    </citation>
    <scope>NUCLEOTIDE SEQUENCE [LARGE SCALE GENOMIC DNA]</scope>
</reference>
<comment type="subcellular location">
    <subcellularLocation>
        <location evidence="2">Secreted</location>
    </subcellularLocation>
    <subcellularLocation>
        <location evidence="1">Target cell membrane</location>
    </subcellularLocation>
</comment>